<accession>A0A369FHF5</accession>
<dbReference type="Proteomes" id="UP000253687">
    <property type="component" value="Unassembled WGS sequence"/>
</dbReference>
<protein>
    <recommendedName>
        <fullName evidence="3">Type II toxin-antitoxin system RelE/ParE family toxin</fullName>
    </recommendedName>
</protein>
<proteinExistence type="predicted"/>
<dbReference type="InterPro" id="IPR009241">
    <property type="entry name" value="HigB-like"/>
</dbReference>
<gene>
    <name evidence="1" type="ORF">DTL43_29080</name>
</gene>
<evidence type="ECO:0008006" key="3">
    <source>
        <dbReference type="Google" id="ProtNLM"/>
    </source>
</evidence>
<dbReference type="AlphaFoldDB" id="A0A369FHF5"/>
<reference evidence="1 2" key="1">
    <citation type="submission" date="2018-07" db="EMBL/GenBank/DDBJ databases">
        <title>Whole Genome Sequence Analysis of Avian Pathogenic E. coli - An Australian Perspective.</title>
        <authorList>
            <person name="Cummins M.L."/>
            <person name="Reid C.J."/>
            <person name="Roy Chowdhury P."/>
            <person name="Bushell R."/>
            <person name="Esbert N."/>
            <person name="Tivendale K.A."/>
            <person name="Noormohammadi A.H."/>
            <person name="Islam S."/>
            <person name="Marenda M.S."/>
            <person name="Browning G.F."/>
            <person name="Markham P.F."/>
            <person name="Djordjevic S.P."/>
        </authorList>
    </citation>
    <scope>NUCLEOTIDE SEQUENCE [LARGE SCALE GENOMIC DNA]</scope>
    <source>
        <strain evidence="1 2">AVC211</strain>
    </source>
</reference>
<organism evidence="1 2">
    <name type="scientific">Escherichia coli</name>
    <dbReference type="NCBI Taxonomy" id="562"/>
    <lineage>
        <taxon>Bacteria</taxon>
        <taxon>Pseudomonadati</taxon>
        <taxon>Pseudomonadota</taxon>
        <taxon>Gammaproteobacteria</taxon>
        <taxon>Enterobacterales</taxon>
        <taxon>Enterobacteriaceae</taxon>
        <taxon>Escherichia</taxon>
    </lineage>
</organism>
<name>A0A369FHF5_ECOLX</name>
<evidence type="ECO:0000313" key="2">
    <source>
        <dbReference type="Proteomes" id="UP000253687"/>
    </source>
</evidence>
<dbReference type="EMBL" id="QOGZ01000225">
    <property type="protein sequence ID" value="RDA24822.1"/>
    <property type="molecule type" value="Genomic_DNA"/>
</dbReference>
<sequence length="46" mass="5285">GSPAYRCVYYTKSPGKVVVLRFFKKTTNGPARKDLEVVKQRLKNLK</sequence>
<feature type="non-terminal residue" evidence="1">
    <location>
        <position position="1"/>
    </location>
</feature>
<evidence type="ECO:0000313" key="1">
    <source>
        <dbReference type="EMBL" id="RDA24822.1"/>
    </source>
</evidence>
<dbReference type="Pfam" id="PF05973">
    <property type="entry name" value="Gp49"/>
    <property type="match status" value="1"/>
</dbReference>
<comment type="caution">
    <text evidence="1">The sequence shown here is derived from an EMBL/GenBank/DDBJ whole genome shotgun (WGS) entry which is preliminary data.</text>
</comment>